<dbReference type="PRINTS" id="PR00420">
    <property type="entry name" value="RNGMNOXGNASE"/>
</dbReference>
<evidence type="ECO:0000313" key="6">
    <source>
        <dbReference type="EMBL" id="KAF9129320.1"/>
    </source>
</evidence>
<keyword evidence="2" id="KW-0285">Flavoprotein</keyword>
<keyword evidence="3" id="KW-0274">FAD</keyword>
<gene>
    <name evidence="6" type="ORF">BG015_004211</name>
</gene>
<keyword evidence="4" id="KW-0560">Oxidoreductase</keyword>
<feature type="domain" description="FAD-binding" evidence="5">
    <location>
        <begin position="12"/>
        <end position="346"/>
    </location>
</feature>
<evidence type="ECO:0000256" key="3">
    <source>
        <dbReference type="ARBA" id="ARBA00022827"/>
    </source>
</evidence>
<dbReference type="GO" id="GO:0071949">
    <property type="term" value="F:FAD binding"/>
    <property type="evidence" value="ECO:0007669"/>
    <property type="project" value="InterPro"/>
</dbReference>
<evidence type="ECO:0000313" key="7">
    <source>
        <dbReference type="Proteomes" id="UP000748756"/>
    </source>
</evidence>
<evidence type="ECO:0000256" key="2">
    <source>
        <dbReference type="ARBA" id="ARBA00022630"/>
    </source>
</evidence>
<comment type="caution">
    <text evidence="6">The sequence shown here is derived from an EMBL/GenBank/DDBJ whole genome shotgun (WGS) entry which is preliminary data.</text>
</comment>
<name>A0A9P5RFZ6_9FUNG</name>
<accession>A0A9P5RFZ6</accession>
<sequence length="433" mass="47737">MLTPPTDPQPHILIVGAGLGGLMLGASLERCNIPYTIFERASTVKPLGSALSVGGQIMPVFEQLGLYEKYVDMAKPFTVSTDIRESGESLPALDFKVAEEICGYSGYIAARPLLYDLLLSQVPKHKILFNKRVLTISEKEEKVTIQTSDNSSYEGDILVGADGAYSAVRQRMYDALKKEDNLPKSDQEDLPFNCNCLVGQTESLDVEEFPQLKDPEHPFISTLGDNKPFTNSEWGPYAAQTMCDQTRDFPIPFGNGKLTLGDMYDRTPKDQISKVMLEEKIFKTWYSGRVVLLGDACHKLHPSGGQGAITAMHDAIALANLIYALPSNTTKDIEHAFADYKAERLPPVFEASKGSQLLSLLLNRGFLGTLALLFLKYMPRWLWLKFVEGIVANRPTLGFLQEVKSKGSKPASVSPSTEKARAVYNKRASATAV</sequence>
<dbReference type="OrthoDB" id="655030at2759"/>
<dbReference type="Gene3D" id="3.50.50.60">
    <property type="entry name" value="FAD/NAD(P)-binding domain"/>
    <property type="match status" value="1"/>
</dbReference>
<dbReference type="Pfam" id="PF01494">
    <property type="entry name" value="FAD_binding_3"/>
    <property type="match status" value="1"/>
</dbReference>
<evidence type="ECO:0000256" key="1">
    <source>
        <dbReference type="ARBA" id="ARBA00007992"/>
    </source>
</evidence>
<dbReference type="InterPro" id="IPR050562">
    <property type="entry name" value="FAD_mOase_fung"/>
</dbReference>
<comment type="similarity">
    <text evidence="1">Belongs to the paxM FAD-dependent monooxygenase family.</text>
</comment>
<reference evidence="6" key="1">
    <citation type="journal article" date="2020" name="Fungal Divers.">
        <title>Resolving the Mortierellaceae phylogeny through synthesis of multi-gene phylogenetics and phylogenomics.</title>
        <authorList>
            <person name="Vandepol N."/>
            <person name="Liber J."/>
            <person name="Desiro A."/>
            <person name="Na H."/>
            <person name="Kennedy M."/>
            <person name="Barry K."/>
            <person name="Grigoriev I.V."/>
            <person name="Miller A.N."/>
            <person name="O'Donnell K."/>
            <person name="Stajich J.E."/>
            <person name="Bonito G."/>
        </authorList>
    </citation>
    <scope>NUCLEOTIDE SEQUENCE</scope>
    <source>
        <strain evidence="6">NRRL 6426</strain>
    </source>
</reference>
<protein>
    <recommendedName>
        <fullName evidence="5">FAD-binding domain-containing protein</fullName>
    </recommendedName>
</protein>
<dbReference type="InterPro" id="IPR036188">
    <property type="entry name" value="FAD/NAD-bd_sf"/>
</dbReference>
<dbReference type="PANTHER" id="PTHR47356:SF2">
    <property type="entry name" value="FAD-BINDING DOMAIN-CONTAINING PROTEIN-RELATED"/>
    <property type="match status" value="1"/>
</dbReference>
<dbReference type="PANTHER" id="PTHR47356">
    <property type="entry name" value="FAD-DEPENDENT MONOOXYGENASE ASQG-RELATED"/>
    <property type="match status" value="1"/>
</dbReference>
<organism evidence="6 7">
    <name type="scientific">Linnemannia schmuckeri</name>
    <dbReference type="NCBI Taxonomy" id="64567"/>
    <lineage>
        <taxon>Eukaryota</taxon>
        <taxon>Fungi</taxon>
        <taxon>Fungi incertae sedis</taxon>
        <taxon>Mucoromycota</taxon>
        <taxon>Mortierellomycotina</taxon>
        <taxon>Mortierellomycetes</taxon>
        <taxon>Mortierellales</taxon>
        <taxon>Mortierellaceae</taxon>
        <taxon>Linnemannia</taxon>
    </lineage>
</organism>
<dbReference type="InterPro" id="IPR002938">
    <property type="entry name" value="FAD-bd"/>
</dbReference>
<dbReference type="AlphaFoldDB" id="A0A9P5RFZ6"/>
<dbReference type="Proteomes" id="UP000748756">
    <property type="component" value="Unassembled WGS sequence"/>
</dbReference>
<keyword evidence="7" id="KW-1185">Reference proteome</keyword>
<dbReference type="GO" id="GO:0004497">
    <property type="term" value="F:monooxygenase activity"/>
    <property type="evidence" value="ECO:0007669"/>
    <property type="project" value="InterPro"/>
</dbReference>
<proteinExistence type="inferred from homology"/>
<evidence type="ECO:0000256" key="4">
    <source>
        <dbReference type="ARBA" id="ARBA00023002"/>
    </source>
</evidence>
<evidence type="ECO:0000259" key="5">
    <source>
        <dbReference type="Pfam" id="PF01494"/>
    </source>
</evidence>
<dbReference type="EMBL" id="JAAAUQ010002006">
    <property type="protein sequence ID" value="KAF9129320.1"/>
    <property type="molecule type" value="Genomic_DNA"/>
</dbReference>
<dbReference type="SUPFAM" id="SSF51905">
    <property type="entry name" value="FAD/NAD(P)-binding domain"/>
    <property type="match status" value="1"/>
</dbReference>